<dbReference type="VEuPathDB" id="VectorBase:ADIR000566"/>
<dbReference type="STRING" id="7168.A0A182MYW1"/>
<keyword evidence="2" id="KW-1185">Reference proteome</keyword>
<name>A0A182MYW1_9DIPT</name>
<proteinExistence type="predicted"/>
<dbReference type="EnsemblMetazoa" id="ADIR000566-RA">
    <property type="protein sequence ID" value="ADIR000566-PA"/>
    <property type="gene ID" value="ADIR000566"/>
</dbReference>
<evidence type="ECO:0000313" key="2">
    <source>
        <dbReference type="Proteomes" id="UP000075884"/>
    </source>
</evidence>
<reference evidence="1" key="2">
    <citation type="submission" date="2020-05" db="UniProtKB">
        <authorList>
            <consortium name="EnsemblMetazoa"/>
        </authorList>
    </citation>
    <scope>IDENTIFICATION</scope>
    <source>
        <strain evidence="1">WRAIR2</strain>
    </source>
</reference>
<accession>A0A182MYW1</accession>
<organism evidence="1 2">
    <name type="scientific">Anopheles dirus</name>
    <dbReference type="NCBI Taxonomy" id="7168"/>
    <lineage>
        <taxon>Eukaryota</taxon>
        <taxon>Metazoa</taxon>
        <taxon>Ecdysozoa</taxon>
        <taxon>Arthropoda</taxon>
        <taxon>Hexapoda</taxon>
        <taxon>Insecta</taxon>
        <taxon>Pterygota</taxon>
        <taxon>Neoptera</taxon>
        <taxon>Endopterygota</taxon>
        <taxon>Diptera</taxon>
        <taxon>Nematocera</taxon>
        <taxon>Culicoidea</taxon>
        <taxon>Culicidae</taxon>
        <taxon>Anophelinae</taxon>
        <taxon>Anopheles</taxon>
    </lineage>
</organism>
<evidence type="ECO:0000313" key="1">
    <source>
        <dbReference type="EnsemblMetazoa" id="ADIR000566-PA"/>
    </source>
</evidence>
<evidence type="ECO:0008006" key="3">
    <source>
        <dbReference type="Google" id="ProtNLM"/>
    </source>
</evidence>
<dbReference type="AlphaFoldDB" id="A0A182MYW1"/>
<protein>
    <recommendedName>
        <fullName evidence="3">Mpv17-like protein</fullName>
    </recommendedName>
</protein>
<sequence length="106" mass="12244">MATLLQAFGRFFTKHPLAGNGLVYGTLYVGAEFSQQTITRKFLTNPAQDIDRPTLARYAVMGTFIYSPILYNWWVYCVQRAYRTSPEVSATLNHMHCFNRKFFFSA</sequence>
<reference evidence="2" key="1">
    <citation type="submission" date="2013-03" db="EMBL/GenBank/DDBJ databases">
        <title>The Genome Sequence of Anopheles dirus WRAIR2.</title>
        <authorList>
            <consortium name="The Broad Institute Genomics Platform"/>
            <person name="Neafsey D.E."/>
            <person name="Walton C."/>
            <person name="Walker B."/>
            <person name="Young S.K."/>
            <person name="Zeng Q."/>
            <person name="Gargeya S."/>
            <person name="Fitzgerald M."/>
            <person name="Haas B."/>
            <person name="Abouelleil A."/>
            <person name="Allen A.W."/>
            <person name="Alvarado L."/>
            <person name="Arachchi H.M."/>
            <person name="Berlin A.M."/>
            <person name="Chapman S.B."/>
            <person name="Gainer-Dewar J."/>
            <person name="Goldberg J."/>
            <person name="Griggs A."/>
            <person name="Gujja S."/>
            <person name="Hansen M."/>
            <person name="Howarth C."/>
            <person name="Imamovic A."/>
            <person name="Ireland A."/>
            <person name="Larimer J."/>
            <person name="McCowan C."/>
            <person name="Murphy C."/>
            <person name="Pearson M."/>
            <person name="Poon T.W."/>
            <person name="Priest M."/>
            <person name="Roberts A."/>
            <person name="Saif S."/>
            <person name="Shea T."/>
            <person name="Sisk P."/>
            <person name="Sykes S."/>
            <person name="Wortman J."/>
            <person name="Nusbaum C."/>
            <person name="Birren B."/>
        </authorList>
    </citation>
    <scope>NUCLEOTIDE SEQUENCE [LARGE SCALE GENOMIC DNA]</scope>
    <source>
        <strain evidence="2">WRAIR2</strain>
    </source>
</reference>
<dbReference type="Proteomes" id="UP000075884">
    <property type="component" value="Unassembled WGS sequence"/>
</dbReference>